<dbReference type="InterPro" id="IPR001041">
    <property type="entry name" value="2Fe-2S_ferredoxin-type"/>
</dbReference>
<evidence type="ECO:0000259" key="1">
    <source>
        <dbReference type="PROSITE" id="PS51085"/>
    </source>
</evidence>
<organism evidence="2 3">
    <name type="scientific">Ferviditalea candida</name>
    <dbReference type="NCBI Taxonomy" id="3108399"/>
    <lineage>
        <taxon>Bacteria</taxon>
        <taxon>Bacillati</taxon>
        <taxon>Bacillota</taxon>
        <taxon>Bacilli</taxon>
        <taxon>Bacillales</taxon>
        <taxon>Paenibacillaceae</taxon>
        <taxon>Ferviditalea</taxon>
    </lineage>
</organism>
<keyword evidence="3" id="KW-1185">Reference proteome</keyword>
<dbReference type="PROSITE" id="PS00197">
    <property type="entry name" value="2FE2S_FER_1"/>
    <property type="match status" value="1"/>
</dbReference>
<proteinExistence type="predicted"/>
<protein>
    <submittedName>
        <fullName evidence="2">2Fe-2S iron-sulfur cluster-binding protein</fullName>
    </submittedName>
</protein>
<name>A0ABU5ZJJ7_9BACL</name>
<accession>A0ABU5ZJJ7</accession>
<comment type="caution">
    <text evidence="2">The sequence shown here is derived from an EMBL/GenBank/DDBJ whole genome shotgun (WGS) entry which is preliminary data.</text>
</comment>
<dbReference type="SUPFAM" id="SSF54292">
    <property type="entry name" value="2Fe-2S ferredoxin-like"/>
    <property type="match status" value="1"/>
</dbReference>
<dbReference type="InterPro" id="IPR012675">
    <property type="entry name" value="Beta-grasp_dom_sf"/>
</dbReference>
<dbReference type="EMBL" id="JAYJLD010000006">
    <property type="protein sequence ID" value="MEB3101265.1"/>
    <property type="molecule type" value="Genomic_DNA"/>
</dbReference>
<dbReference type="InterPro" id="IPR036010">
    <property type="entry name" value="2Fe-2S_ferredoxin-like_sf"/>
</dbReference>
<dbReference type="CDD" id="cd00207">
    <property type="entry name" value="fer2"/>
    <property type="match status" value="1"/>
</dbReference>
<feature type="domain" description="2Fe-2S ferredoxin-type" evidence="1">
    <location>
        <begin position="2"/>
        <end position="96"/>
    </location>
</feature>
<dbReference type="Pfam" id="PF00111">
    <property type="entry name" value="Fer2"/>
    <property type="match status" value="1"/>
</dbReference>
<sequence>MGTMHYKTSDKQVTCVDGEDTNLLRTSIRYEMGVPYKCGGGFCGTCKVFIEEGAENLTEIKKAEIKHLEDKVHKGYRLACQTFTRGDVTITWDPNVQVKENKKLREFWEKQLG</sequence>
<dbReference type="PROSITE" id="PS51085">
    <property type="entry name" value="2FE2S_FER_2"/>
    <property type="match status" value="1"/>
</dbReference>
<dbReference type="InterPro" id="IPR006058">
    <property type="entry name" value="2Fe2S_fd_BS"/>
</dbReference>
<dbReference type="Proteomes" id="UP001310386">
    <property type="component" value="Unassembled WGS sequence"/>
</dbReference>
<dbReference type="Gene3D" id="3.10.20.30">
    <property type="match status" value="1"/>
</dbReference>
<gene>
    <name evidence="2" type="ORF">VF724_06255</name>
</gene>
<reference evidence="2" key="1">
    <citation type="submission" date="2023-12" db="EMBL/GenBank/DDBJ databases">
        <title>Fervidustalea candida gen. nov., sp. nov., a novel member of the family Paenibacillaceae isolated from a geothermal area.</title>
        <authorList>
            <person name="Li W.-J."/>
            <person name="Jiao J.-Y."/>
            <person name="Chen Y."/>
        </authorList>
    </citation>
    <scope>NUCLEOTIDE SEQUENCE</scope>
    <source>
        <strain evidence="2">SYSU GA230002</strain>
    </source>
</reference>
<evidence type="ECO:0000313" key="2">
    <source>
        <dbReference type="EMBL" id="MEB3101265.1"/>
    </source>
</evidence>
<evidence type="ECO:0000313" key="3">
    <source>
        <dbReference type="Proteomes" id="UP001310386"/>
    </source>
</evidence>
<dbReference type="RefSeq" id="WP_371753371.1">
    <property type="nucleotide sequence ID" value="NZ_JAYJLD010000006.1"/>
</dbReference>